<evidence type="ECO:0000256" key="13">
    <source>
        <dbReference type="ARBA" id="ARBA00023264"/>
    </source>
</evidence>
<evidence type="ECO:0000256" key="10">
    <source>
        <dbReference type="ARBA" id="ARBA00023098"/>
    </source>
</evidence>
<feature type="transmembrane region" description="Helical" evidence="19">
    <location>
        <begin position="223"/>
        <end position="241"/>
    </location>
</feature>
<keyword evidence="8" id="KW-0256">Endoplasmic reticulum</keyword>
<dbReference type="WBParaSite" id="Gr19_v10_g13911.t1">
    <property type="protein sequence ID" value="Gr19_v10_g13911.t1"/>
    <property type="gene ID" value="Gr19_v10_g13911"/>
</dbReference>
<sequence length="475" mass="55068">MLGIVADYVNVREDAFRLILSILAGYPLAFVHRTFLFNKPAFVQHSYFTFVGILLYLFNCGIQIYHSLVSIGIAYLIITFLPGTILSVFFAHFCFLGHLLIGYWFAESSTYDITWTTPFCIMTLRYIGLVMDIYDGHQTTTDKNAAAKTARAARKNDADFVGNTAISERPGLLEIAAFGLFFAGTLVGPQFSLARFRAFVNGQFLDENSEVRQSSWMASIQRFAAGIFYVVIHSWGTLWVPDSYLNSKEFMHLPFFWKVVWNTIWFRAVMYRYVLCWLLTEGVTILIGIAYNGTDENGDDRWDGVRDIHIVKFELGSDYQSVIDSFNCGTNNFAKNHIFKRLRWLGNKFVSHFATLFYLALWHGYHLGYFMLFIHEFACMAAQEQLYEFIERGPPAVRQLLSRWWMRPLCWLFGRVAITTSMAFAFLTFGLVKKEIWIAPMIAMYFYGYVLYIVLWPALFYLVLRPMIIREGRRD</sequence>
<evidence type="ECO:0000256" key="15">
    <source>
        <dbReference type="ARBA" id="ARBA00025707"/>
    </source>
</evidence>
<evidence type="ECO:0000313" key="21">
    <source>
        <dbReference type="WBParaSite" id="Gr19_v10_g13911.t1"/>
    </source>
</evidence>
<dbReference type="GO" id="GO:0047184">
    <property type="term" value="F:1-acylglycerophosphocholine O-acyltransferase activity"/>
    <property type="evidence" value="ECO:0007669"/>
    <property type="project" value="UniProtKB-EC"/>
</dbReference>
<evidence type="ECO:0000256" key="7">
    <source>
        <dbReference type="ARBA" id="ARBA00022692"/>
    </source>
</evidence>
<evidence type="ECO:0000256" key="4">
    <source>
        <dbReference type="ARBA" id="ARBA00010323"/>
    </source>
</evidence>
<dbReference type="GO" id="GO:0071617">
    <property type="term" value="F:lysophospholipid acyltransferase activity"/>
    <property type="evidence" value="ECO:0007669"/>
    <property type="project" value="TreeGrafter"/>
</dbReference>
<dbReference type="EC" id="2.3.1.n6" evidence="17"/>
<dbReference type="GO" id="GO:0006656">
    <property type="term" value="P:phosphatidylcholine biosynthetic process"/>
    <property type="evidence" value="ECO:0007669"/>
    <property type="project" value="TreeGrafter"/>
</dbReference>
<evidence type="ECO:0000256" key="8">
    <source>
        <dbReference type="ARBA" id="ARBA00022824"/>
    </source>
</evidence>
<comment type="similarity">
    <text evidence="4">Belongs to the membrane-bound acyltransferase family.</text>
</comment>
<keyword evidence="7 19" id="KW-0812">Transmembrane</keyword>
<organism evidence="20 21">
    <name type="scientific">Globodera rostochiensis</name>
    <name type="common">Golden nematode worm</name>
    <name type="synonym">Heterodera rostochiensis</name>
    <dbReference type="NCBI Taxonomy" id="31243"/>
    <lineage>
        <taxon>Eukaryota</taxon>
        <taxon>Metazoa</taxon>
        <taxon>Ecdysozoa</taxon>
        <taxon>Nematoda</taxon>
        <taxon>Chromadorea</taxon>
        <taxon>Rhabditida</taxon>
        <taxon>Tylenchina</taxon>
        <taxon>Tylenchomorpha</taxon>
        <taxon>Tylenchoidea</taxon>
        <taxon>Heteroderidae</taxon>
        <taxon>Heteroderinae</taxon>
        <taxon>Globodera</taxon>
    </lineage>
</organism>
<comment type="subcellular location">
    <subcellularLocation>
        <location evidence="2">Endoplasmic reticulum</location>
    </subcellularLocation>
    <subcellularLocation>
        <location evidence="1">Membrane</location>
        <topology evidence="1">Multi-pass membrane protein</topology>
    </subcellularLocation>
</comment>
<dbReference type="Pfam" id="PF03062">
    <property type="entry name" value="MBOAT"/>
    <property type="match status" value="1"/>
</dbReference>
<keyword evidence="10" id="KW-0443">Lipid metabolism</keyword>
<evidence type="ECO:0000256" key="2">
    <source>
        <dbReference type="ARBA" id="ARBA00004240"/>
    </source>
</evidence>
<accession>A0A914H5P4</accession>
<dbReference type="PANTHER" id="PTHR13906">
    <property type="entry name" value="PORCUPINE"/>
    <property type="match status" value="1"/>
</dbReference>
<comment type="pathway">
    <text evidence="15">Phospholipid metabolism.</text>
</comment>
<evidence type="ECO:0000256" key="3">
    <source>
        <dbReference type="ARBA" id="ARBA00005074"/>
    </source>
</evidence>
<feature type="transmembrane region" description="Helical" evidence="19">
    <location>
        <begin position="408"/>
        <end position="432"/>
    </location>
</feature>
<name>A0A914H5P4_GLORO</name>
<keyword evidence="20" id="KW-1185">Reference proteome</keyword>
<evidence type="ECO:0000256" key="19">
    <source>
        <dbReference type="SAM" id="Phobius"/>
    </source>
</evidence>
<dbReference type="PANTHER" id="PTHR13906:SF14">
    <property type="entry name" value="LYSOPHOSPHOLIPID ACYLTRANSFERASE 5"/>
    <property type="match status" value="1"/>
</dbReference>
<keyword evidence="13" id="KW-1208">Phospholipid metabolism</keyword>
<dbReference type="GO" id="GO:0030258">
    <property type="term" value="P:lipid modification"/>
    <property type="evidence" value="ECO:0007669"/>
    <property type="project" value="TreeGrafter"/>
</dbReference>
<evidence type="ECO:0000256" key="5">
    <source>
        <dbReference type="ARBA" id="ARBA00022516"/>
    </source>
</evidence>
<evidence type="ECO:0000256" key="16">
    <source>
        <dbReference type="ARBA" id="ARBA00026120"/>
    </source>
</evidence>
<evidence type="ECO:0000256" key="11">
    <source>
        <dbReference type="ARBA" id="ARBA00023136"/>
    </source>
</evidence>
<feature type="transmembrane region" description="Helical" evidence="19">
    <location>
        <begin position="15"/>
        <end position="35"/>
    </location>
</feature>
<proteinExistence type="inferred from homology"/>
<dbReference type="Proteomes" id="UP000887572">
    <property type="component" value="Unplaced"/>
</dbReference>
<evidence type="ECO:0000256" key="12">
    <source>
        <dbReference type="ARBA" id="ARBA00023209"/>
    </source>
</evidence>
<keyword evidence="11 19" id="KW-0472">Membrane</keyword>
<dbReference type="InterPro" id="IPR004299">
    <property type="entry name" value="MBOAT_fam"/>
</dbReference>
<keyword evidence="12" id="KW-0594">Phospholipid biosynthesis</keyword>
<keyword evidence="14" id="KW-0012">Acyltransferase</keyword>
<dbReference type="EC" id="2.3.1.23" evidence="16"/>
<feature type="transmembrane region" description="Helical" evidence="19">
    <location>
        <begin position="47"/>
        <end position="66"/>
    </location>
</feature>
<dbReference type="AlphaFoldDB" id="A0A914H5P4"/>
<reference evidence="21" key="1">
    <citation type="submission" date="2022-11" db="UniProtKB">
        <authorList>
            <consortium name="WormBaseParasite"/>
        </authorList>
    </citation>
    <scope>IDENTIFICATION</scope>
</reference>
<dbReference type="GO" id="GO:0005783">
    <property type="term" value="C:endoplasmic reticulum"/>
    <property type="evidence" value="ECO:0007669"/>
    <property type="project" value="UniProtKB-SubCell"/>
</dbReference>
<feature type="transmembrane region" description="Helical" evidence="19">
    <location>
        <begin position="444"/>
        <end position="464"/>
    </location>
</feature>
<feature type="transmembrane region" description="Helical" evidence="19">
    <location>
        <begin position="270"/>
        <end position="291"/>
    </location>
</feature>
<evidence type="ECO:0000256" key="14">
    <source>
        <dbReference type="ARBA" id="ARBA00023315"/>
    </source>
</evidence>
<keyword evidence="5" id="KW-0444">Lipid biosynthesis</keyword>
<evidence type="ECO:0000256" key="1">
    <source>
        <dbReference type="ARBA" id="ARBA00004141"/>
    </source>
</evidence>
<comment type="pathway">
    <text evidence="3">Lipid metabolism; phospholipid metabolism.</text>
</comment>
<dbReference type="GO" id="GO:0016020">
    <property type="term" value="C:membrane"/>
    <property type="evidence" value="ECO:0007669"/>
    <property type="project" value="UniProtKB-SubCell"/>
</dbReference>
<feature type="transmembrane region" description="Helical" evidence="19">
    <location>
        <begin position="72"/>
        <end position="105"/>
    </location>
</feature>
<dbReference type="InterPro" id="IPR049941">
    <property type="entry name" value="LPLAT_7/PORCN-like"/>
</dbReference>
<evidence type="ECO:0000256" key="18">
    <source>
        <dbReference type="ARBA" id="ARBA00039721"/>
    </source>
</evidence>
<evidence type="ECO:0000256" key="9">
    <source>
        <dbReference type="ARBA" id="ARBA00022989"/>
    </source>
</evidence>
<keyword evidence="9 19" id="KW-1133">Transmembrane helix</keyword>
<keyword evidence="6" id="KW-0808">Transferase</keyword>
<evidence type="ECO:0000256" key="6">
    <source>
        <dbReference type="ARBA" id="ARBA00022679"/>
    </source>
</evidence>
<evidence type="ECO:0000256" key="17">
    <source>
        <dbReference type="ARBA" id="ARBA00038923"/>
    </source>
</evidence>
<evidence type="ECO:0000313" key="20">
    <source>
        <dbReference type="Proteomes" id="UP000887572"/>
    </source>
</evidence>
<protein>
    <recommendedName>
        <fullName evidence="18">Lysophospholipid acyltransferase 5</fullName>
        <ecNumber evidence="16">2.3.1.23</ecNumber>
        <ecNumber evidence="17">2.3.1.n6</ecNumber>
    </recommendedName>
</protein>